<protein>
    <recommendedName>
        <fullName evidence="2">Nucleoside diphosphate kinase-like domain-containing protein</fullName>
    </recommendedName>
</protein>
<dbReference type="OrthoDB" id="9801161at2"/>
<dbReference type="PROSITE" id="PS51374">
    <property type="entry name" value="NDPK_LIKE"/>
    <property type="match status" value="1"/>
</dbReference>
<dbReference type="AlphaFoldDB" id="A0A544UIH9"/>
<dbReference type="EMBL" id="SADV01000008">
    <property type="protein sequence ID" value="TQR32833.1"/>
    <property type="molecule type" value="Genomic_DNA"/>
</dbReference>
<comment type="caution">
    <text evidence="3">The sequence shown here is derived from an EMBL/GenBank/DDBJ whole genome shotgun (WGS) entry which is preliminary data.</text>
</comment>
<organism evidence="3 4">
    <name type="scientific">Lysinibacillus sphaericus</name>
    <name type="common">Bacillus sphaericus</name>
    <dbReference type="NCBI Taxonomy" id="1421"/>
    <lineage>
        <taxon>Bacteria</taxon>
        <taxon>Bacillati</taxon>
        <taxon>Bacillota</taxon>
        <taxon>Bacilli</taxon>
        <taxon>Bacillales</taxon>
        <taxon>Bacillaceae</taxon>
        <taxon>Lysinibacillus</taxon>
    </lineage>
</organism>
<dbReference type="InterPro" id="IPR034907">
    <property type="entry name" value="NDK-like_dom"/>
</dbReference>
<dbReference type="SUPFAM" id="SSF54919">
    <property type="entry name" value="Nucleoside diphosphate kinase, NDK"/>
    <property type="match status" value="1"/>
</dbReference>
<dbReference type="Gene3D" id="3.30.70.141">
    <property type="entry name" value="Nucleoside diphosphate kinase-like domain"/>
    <property type="match status" value="1"/>
</dbReference>
<dbReference type="GO" id="GO:0004550">
    <property type="term" value="F:nucleoside diphosphate kinase activity"/>
    <property type="evidence" value="ECO:0007669"/>
    <property type="project" value="InterPro"/>
</dbReference>
<gene>
    <name evidence="3" type="ORF">C7Y47_11965</name>
</gene>
<dbReference type="InterPro" id="IPR036850">
    <property type="entry name" value="NDK-like_dom_sf"/>
</dbReference>
<dbReference type="GO" id="GO:0006228">
    <property type="term" value="P:UTP biosynthetic process"/>
    <property type="evidence" value="ECO:0007669"/>
    <property type="project" value="InterPro"/>
</dbReference>
<sequence length="317" mass="37388">MNKDVSFILLSPDAVKQDLIFFILEELEKFDILPLRIKYLNIKLPILEKLYGHQINKMTPNWWLVEKLFTLDRSAALLLKDNSPEERDLSEFLTKIKGVSDPSNLSNSSLRGKFNAENRVINLIHTPDDVNKCSSEITNFFSKQELNIEIYNNDVSSFLKLELLREQIESYKLLDFYLTLSRLKRRILFLIMQDEFKDYHHLLMTTFLEETELYKSVLKKDNRIRLTPKVDKILVTQKSYIDFIVDTHPLSDLLKKLLLLPYSLKINIYEEFDKNKYEFGAFMTEWEMLTIQSAVALPIEIIFGGKNHEITKNEEFC</sequence>
<evidence type="ECO:0000256" key="1">
    <source>
        <dbReference type="PROSITE-ProRule" id="PRU00706"/>
    </source>
</evidence>
<proteinExistence type="inferred from homology"/>
<dbReference type="GO" id="GO:0006241">
    <property type="term" value="P:CTP biosynthetic process"/>
    <property type="evidence" value="ECO:0007669"/>
    <property type="project" value="InterPro"/>
</dbReference>
<dbReference type="RefSeq" id="WP_142508990.1">
    <property type="nucleotide sequence ID" value="NZ_SADV01000008.1"/>
</dbReference>
<comment type="caution">
    <text evidence="1">Lacks conserved residue(s) required for the propagation of feature annotation.</text>
</comment>
<evidence type="ECO:0000259" key="2">
    <source>
        <dbReference type="Pfam" id="PF00334"/>
    </source>
</evidence>
<name>A0A544UIH9_LYSSH</name>
<dbReference type="Proteomes" id="UP000317944">
    <property type="component" value="Unassembled WGS sequence"/>
</dbReference>
<evidence type="ECO:0000313" key="3">
    <source>
        <dbReference type="EMBL" id="TQR32833.1"/>
    </source>
</evidence>
<comment type="similarity">
    <text evidence="1">Belongs to the NDK family.</text>
</comment>
<dbReference type="InterPro" id="IPR001564">
    <property type="entry name" value="Nucleoside_diP_kinase"/>
</dbReference>
<dbReference type="Pfam" id="PF00334">
    <property type="entry name" value="NDK"/>
    <property type="match status" value="1"/>
</dbReference>
<reference evidence="3 4" key="1">
    <citation type="submission" date="2018-03" db="EMBL/GenBank/DDBJ databases">
        <title>Aerobic endospore-forming bacteria genome sequencing and assembly.</title>
        <authorList>
            <person name="Cavalcante D.A."/>
            <person name="Driks A."/>
            <person name="Putonti C."/>
            <person name="De-Souza M.T."/>
        </authorList>
    </citation>
    <scope>NUCLEOTIDE SEQUENCE [LARGE SCALE GENOMIC DNA]</scope>
    <source>
        <strain evidence="3 4">SDF0037</strain>
    </source>
</reference>
<evidence type="ECO:0000313" key="4">
    <source>
        <dbReference type="Proteomes" id="UP000317944"/>
    </source>
</evidence>
<dbReference type="GO" id="GO:0006183">
    <property type="term" value="P:GTP biosynthetic process"/>
    <property type="evidence" value="ECO:0007669"/>
    <property type="project" value="InterPro"/>
</dbReference>
<dbReference type="PRINTS" id="PR01243">
    <property type="entry name" value="NUCDPKINASE"/>
</dbReference>
<feature type="domain" description="Nucleoside diphosphate kinase-like" evidence="2">
    <location>
        <begin position="6"/>
        <end position="145"/>
    </location>
</feature>
<accession>A0A544UIH9</accession>